<dbReference type="Proteomes" id="UP000036908">
    <property type="component" value="Unassembled WGS sequence"/>
</dbReference>
<keyword evidence="2" id="KW-1185">Reference proteome</keyword>
<name>A0A0L8APL5_9BACT</name>
<dbReference type="RefSeq" id="WP_053221989.1">
    <property type="nucleotide sequence ID" value="NZ_JSVA01000003.1"/>
</dbReference>
<proteinExistence type="predicted"/>
<organism evidence="1 2">
    <name type="scientific">Roseivirga seohaensis subsp. aquiponti</name>
    <dbReference type="NCBI Taxonomy" id="1566026"/>
    <lineage>
        <taxon>Bacteria</taxon>
        <taxon>Pseudomonadati</taxon>
        <taxon>Bacteroidota</taxon>
        <taxon>Cytophagia</taxon>
        <taxon>Cytophagales</taxon>
        <taxon>Roseivirgaceae</taxon>
        <taxon>Roseivirga</taxon>
    </lineage>
</organism>
<dbReference type="PROSITE" id="PS51257">
    <property type="entry name" value="PROKAR_LIPOPROTEIN"/>
    <property type="match status" value="1"/>
</dbReference>
<dbReference type="AlphaFoldDB" id="A0A0L8APL5"/>
<sequence>MKLSFQKHHKIIFSIALLGLVMACNRPPDLPVEPKISFNKVEFKEIVEVIGSTGVEIRTGQLSLSFNISDGDGDIGIDGGDIGPDYDFISYPNGEIVKFGERPEDPPFTCVDYIREAAEGDNGLDLNGNGTATDTLRIQLNEDRFNFFIDFFVKKNGTYQELDFRRIPESANGITLCGEIPFDSRIPCLSNDANPCSAITNNPGPIEGVIKYDMQSGLFLPVFRTDTIKVVFQIQDRALNRSNVVESPEFTLQSASID</sequence>
<evidence type="ECO:0000313" key="1">
    <source>
        <dbReference type="EMBL" id="KOF04284.1"/>
    </source>
</evidence>
<dbReference type="PATRIC" id="fig|1566026.4.peg.2064"/>
<protein>
    <submittedName>
        <fullName evidence="1">Uncharacterized protein</fullName>
    </submittedName>
</protein>
<evidence type="ECO:0000313" key="2">
    <source>
        <dbReference type="Proteomes" id="UP000036908"/>
    </source>
</evidence>
<dbReference type="OrthoDB" id="980982at2"/>
<dbReference type="EMBL" id="JSVA01000003">
    <property type="protein sequence ID" value="KOF04284.1"/>
    <property type="molecule type" value="Genomic_DNA"/>
</dbReference>
<accession>A0A0L8APL5</accession>
<comment type="caution">
    <text evidence="1">The sequence shown here is derived from an EMBL/GenBank/DDBJ whole genome shotgun (WGS) entry which is preliminary data.</text>
</comment>
<gene>
    <name evidence="1" type="ORF">OB69_01825</name>
</gene>
<reference evidence="2" key="1">
    <citation type="submission" date="2014-11" db="EMBL/GenBank/DDBJ databases">
        <title>Genome sequencing of Roseivirga sp. D-25.</title>
        <authorList>
            <person name="Selvaratnam C."/>
            <person name="Thevarajoo S."/>
            <person name="Goh K.M."/>
            <person name="Eee R."/>
            <person name="Chan K.-G."/>
            <person name="Chong C.S."/>
        </authorList>
    </citation>
    <scope>NUCLEOTIDE SEQUENCE [LARGE SCALE GENOMIC DNA]</scope>
    <source>
        <strain evidence="2">D-25</strain>
    </source>
</reference>